<dbReference type="InterPro" id="IPR051481">
    <property type="entry name" value="BTB-POZ/Galectin-3-binding"/>
</dbReference>
<evidence type="ECO:0000313" key="3">
    <source>
        <dbReference type="EMBL" id="KXZ50820.1"/>
    </source>
</evidence>
<feature type="region of interest" description="Disordered" evidence="1">
    <location>
        <begin position="186"/>
        <end position="215"/>
    </location>
</feature>
<feature type="compositionally biased region" description="Low complexity" evidence="1">
    <location>
        <begin position="86"/>
        <end position="101"/>
    </location>
</feature>
<dbReference type="EMBL" id="LSYV01000016">
    <property type="protein sequence ID" value="KXZ50820.1"/>
    <property type="molecule type" value="Genomic_DNA"/>
</dbReference>
<feature type="region of interest" description="Disordered" evidence="1">
    <location>
        <begin position="414"/>
        <end position="436"/>
    </location>
</feature>
<evidence type="ECO:0000259" key="2">
    <source>
        <dbReference type="Pfam" id="PF07707"/>
    </source>
</evidence>
<organism evidence="3 4">
    <name type="scientific">Gonium pectorale</name>
    <name type="common">Green alga</name>
    <dbReference type="NCBI Taxonomy" id="33097"/>
    <lineage>
        <taxon>Eukaryota</taxon>
        <taxon>Viridiplantae</taxon>
        <taxon>Chlorophyta</taxon>
        <taxon>core chlorophytes</taxon>
        <taxon>Chlorophyceae</taxon>
        <taxon>CS clade</taxon>
        <taxon>Chlamydomonadales</taxon>
        <taxon>Volvocaceae</taxon>
        <taxon>Gonium</taxon>
    </lineage>
</organism>
<dbReference type="Pfam" id="PF07707">
    <property type="entry name" value="BACK"/>
    <property type="match status" value="1"/>
</dbReference>
<feature type="compositionally biased region" description="Gly residues" evidence="1">
    <location>
        <begin position="190"/>
        <end position="215"/>
    </location>
</feature>
<gene>
    <name evidence="3" type="ORF">GPECTOR_15g506</name>
</gene>
<evidence type="ECO:0000256" key="1">
    <source>
        <dbReference type="SAM" id="MobiDB-lite"/>
    </source>
</evidence>
<proteinExistence type="predicted"/>
<sequence length="604" mass="62333">MPPFNPRVAAALAESFGNVDRADCSIVFVREKGHAAAAGSKRSRSDGEAGEPLAEALPALTHVLELASDWFKTALQKIWRRAGENASGAQPQQLSSASAATSGGGDGAAGSSPGLATGLPVLLVPLGCAEEVPSARAAIKFAYTGQVERDSSVRELLQLYRQGGYLQVEGCAEACLDAIRDKLAGPSTAGAGGSSSSGGGSGGGSGGSSGGGGGPDSRLCPEVLELYDCIRLWPDPSVAPAFAAITSLARARLVSHFCDALTTLNTPELRRQLLALPAEALKVLLEADDFGTDVEDTILLMLATWVQENGSSTNAETVERLCRLVRLAQLSPDFAGAVLPLLACARISGLKQSGSGGLGWFPITVTEAAFFVSCCAAAASSVPKRQRLLEQAKGKLNLPAACCSTKPHRQCLSAPSGGDVAAASGSSGPQQPQPQSLTFEWSVSQEELQRGLRELEPGGVMRLECTLDHGLSGISARGYEWSVIIQYRDGGEAAGLFLRCQLPAAYGLDRQALGGRLVALAQVGARLEVDHWRNGVREVVHAHTYGASDFIGVGSGWGADSALPLKRGGEGVAADGGGGGGSLGAWSEYLHGGKLMGRLVLLPL</sequence>
<keyword evidence="4" id="KW-1185">Reference proteome</keyword>
<dbReference type="AlphaFoldDB" id="A0A150GN96"/>
<accession>A0A150GN96</accession>
<dbReference type="PANTHER" id="PTHR24410:SF23">
    <property type="entry name" value="BTB DOMAIN-CONTAINING PROTEIN-RELATED"/>
    <property type="match status" value="1"/>
</dbReference>
<dbReference type="OrthoDB" id="546755at2759"/>
<dbReference type="InterPro" id="IPR011705">
    <property type="entry name" value="BACK"/>
</dbReference>
<name>A0A150GN96_GONPE</name>
<feature type="region of interest" description="Disordered" evidence="1">
    <location>
        <begin position="86"/>
        <end position="111"/>
    </location>
</feature>
<protein>
    <recommendedName>
        <fullName evidence="2">BACK domain-containing protein</fullName>
    </recommendedName>
</protein>
<evidence type="ECO:0000313" key="4">
    <source>
        <dbReference type="Proteomes" id="UP000075714"/>
    </source>
</evidence>
<reference evidence="4" key="1">
    <citation type="journal article" date="2016" name="Nat. Commun.">
        <title>The Gonium pectorale genome demonstrates co-option of cell cycle regulation during the evolution of multicellularity.</title>
        <authorList>
            <person name="Hanschen E.R."/>
            <person name="Marriage T.N."/>
            <person name="Ferris P.J."/>
            <person name="Hamaji T."/>
            <person name="Toyoda A."/>
            <person name="Fujiyama A."/>
            <person name="Neme R."/>
            <person name="Noguchi H."/>
            <person name="Minakuchi Y."/>
            <person name="Suzuki M."/>
            <person name="Kawai-Toyooka H."/>
            <person name="Smith D.R."/>
            <person name="Sparks H."/>
            <person name="Anderson J."/>
            <person name="Bakaric R."/>
            <person name="Luria V."/>
            <person name="Karger A."/>
            <person name="Kirschner M.W."/>
            <person name="Durand P.M."/>
            <person name="Michod R.E."/>
            <person name="Nozaki H."/>
            <person name="Olson B.J."/>
        </authorList>
    </citation>
    <scope>NUCLEOTIDE SEQUENCE [LARGE SCALE GENOMIC DNA]</scope>
    <source>
        <strain evidence="4">NIES-2863</strain>
    </source>
</reference>
<dbReference type="Proteomes" id="UP000075714">
    <property type="component" value="Unassembled WGS sequence"/>
</dbReference>
<dbReference type="PANTHER" id="PTHR24410">
    <property type="entry name" value="HL07962P-RELATED"/>
    <property type="match status" value="1"/>
</dbReference>
<comment type="caution">
    <text evidence="3">The sequence shown here is derived from an EMBL/GenBank/DDBJ whole genome shotgun (WGS) entry which is preliminary data.</text>
</comment>
<dbReference type="Gene3D" id="1.25.40.420">
    <property type="match status" value="1"/>
</dbReference>
<feature type="domain" description="BACK" evidence="2">
    <location>
        <begin position="271"/>
        <end position="334"/>
    </location>
</feature>